<dbReference type="InParanoid" id="A0A5E4FBQ9"/>
<reference evidence="2" key="1">
    <citation type="journal article" date="2020" name="Plant J.">
        <title>Transposons played a major role in the diversification between the closely related almond and peach genomes: results from the almond genome sequence.</title>
        <authorList>
            <person name="Alioto T."/>
            <person name="Alexiou K.G."/>
            <person name="Bardil A."/>
            <person name="Barteri F."/>
            <person name="Castanera R."/>
            <person name="Cruz F."/>
            <person name="Dhingra A."/>
            <person name="Duval H."/>
            <person name="Fernandez I Marti A."/>
            <person name="Frias L."/>
            <person name="Galan B."/>
            <person name="Garcia J.L."/>
            <person name="Howad W."/>
            <person name="Gomez-Garrido J."/>
            <person name="Gut M."/>
            <person name="Julca I."/>
            <person name="Morata J."/>
            <person name="Puigdomenech P."/>
            <person name="Ribeca P."/>
            <person name="Rubio Cabetas M.J."/>
            <person name="Vlasova A."/>
            <person name="Wirthensohn M."/>
            <person name="Garcia-Mas J."/>
            <person name="Gabaldon T."/>
            <person name="Casacuberta J.M."/>
            <person name="Arus P."/>
        </authorList>
    </citation>
    <scope>NUCLEOTIDE SEQUENCE [LARGE SCALE GENOMIC DNA]</scope>
    <source>
        <strain evidence="2">cv. Texas</strain>
    </source>
</reference>
<gene>
    <name evidence="1" type="ORF">ALMOND_2B022926</name>
</gene>
<evidence type="ECO:0000313" key="1">
    <source>
        <dbReference type="EMBL" id="VVA24011.1"/>
    </source>
</evidence>
<protein>
    <submittedName>
        <fullName evidence="1">PREDICTED: PRUPE_1G184900</fullName>
    </submittedName>
</protein>
<proteinExistence type="predicted"/>
<name>A0A5E4FBQ9_PRUDU</name>
<accession>A0A5E4FBQ9</accession>
<organism evidence="1 2">
    <name type="scientific">Prunus dulcis</name>
    <name type="common">Almond</name>
    <name type="synonym">Amygdalus dulcis</name>
    <dbReference type="NCBI Taxonomy" id="3755"/>
    <lineage>
        <taxon>Eukaryota</taxon>
        <taxon>Viridiplantae</taxon>
        <taxon>Streptophyta</taxon>
        <taxon>Embryophyta</taxon>
        <taxon>Tracheophyta</taxon>
        <taxon>Spermatophyta</taxon>
        <taxon>Magnoliopsida</taxon>
        <taxon>eudicotyledons</taxon>
        <taxon>Gunneridae</taxon>
        <taxon>Pentapetalae</taxon>
        <taxon>rosids</taxon>
        <taxon>fabids</taxon>
        <taxon>Rosales</taxon>
        <taxon>Rosaceae</taxon>
        <taxon>Amygdaloideae</taxon>
        <taxon>Amygdaleae</taxon>
        <taxon>Prunus</taxon>
    </lineage>
</organism>
<dbReference type="EMBL" id="CABIKO010000077">
    <property type="protein sequence ID" value="VVA24011.1"/>
    <property type="molecule type" value="Genomic_DNA"/>
</dbReference>
<sequence>MFRTHEAGSEPTKLAVSTISEPITTMLLIFSSSTLLALFSASEIQIESNHSGTPSVKTGQTQKPCLLIPHHTCYPVTEGEVIHHSPLEKAPASPRLIIHGRQLLKHCSQLRLFFLRETLLIQNQNRSRKLGQSKIETSTIDNLILGGVAIRFGIIMWKIDLESWDKVLLVWLYLCDG</sequence>
<evidence type="ECO:0000313" key="2">
    <source>
        <dbReference type="Proteomes" id="UP000327085"/>
    </source>
</evidence>
<dbReference type="Proteomes" id="UP000327085">
    <property type="component" value="Chromosome 3"/>
</dbReference>
<dbReference type="Gramene" id="VVA24011">
    <property type="protein sequence ID" value="VVA24011"/>
    <property type="gene ID" value="Prudul26B022926"/>
</dbReference>
<dbReference type="AlphaFoldDB" id="A0A5E4FBQ9"/>